<evidence type="ECO:0000313" key="1">
    <source>
        <dbReference type="EMBL" id="CUS11457.1"/>
    </source>
</evidence>
<gene>
    <name evidence="1" type="ORF">GSTUAT00004474001</name>
</gene>
<dbReference type="InterPro" id="IPR011009">
    <property type="entry name" value="Kinase-like_dom_sf"/>
</dbReference>
<reference evidence="1" key="1">
    <citation type="submission" date="2015-10" db="EMBL/GenBank/DDBJ databases">
        <authorList>
            <person name="Regsiter A."/>
            <person name="william w."/>
        </authorList>
    </citation>
    <scope>NUCLEOTIDE SEQUENCE</scope>
    <source>
        <strain evidence="1">Montdore</strain>
    </source>
</reference>
<protein>
    <recommendedName>
        <fullName evidence="3">Protein kinase domain-containing protein</fullName>
    </recommendedName>
</protein>
<dbReference type="EMBL" id="LN891021">
    <property type="protein sequence ID" value="CUS11457.1"/>
    <property type="molecule type" value="Genomic_DNA"/>
</dbReference>
<dbReference type="Gene3D" id="3.30.200.20">
    <property type="entry name" value="Phosphorylase Kinase, domain 1"/>
    <property type="match status" value="1"/>
</dbReference>
<accession>A0A292PYG7</accession>
<dbReference type="AlphaFoldDB" id="A0A292PYG7"/>
<proteinExistence type="predicted"/>
<feature type="non-terminal residue" evidence="1">
    <location>
        <position position="98"/>
    </location>
</feature>
<evidence type="ECO:0008006" key="3">
    <source>
        <dbReference type="Google" id="ProtNLM"/>
    </source>
</evidence>
<name>A0A292PYG7_9PEZI</name>
<evidence type="ECO:0000313" key="2">
    <source>
        <dbReference type="Proteomes" id="UP001412239"/>
    </source>
</evidence>
<sequence>MTGTQSDLVVWYKLETEFFQDHVRHTKYVEEAKNREKQVKEDWSNCRELGKGGFGVVHKQIQKTTGHYRAVKTIDKTVSRGLDYSRELLVMAILAKVC</sequence>
<dbReference type="Proteomes" id="UP001412239">
    <property type="component" value="Unassembled WGS sequence"/>
</dbReference>
<keyword evidence="2" id="KW-1185">Reference proteome</keyword>
<dbReference type="SUPFAM" id="SSF56112">
    <property type="entry name" value="Protein kinase-like (PK-like)"/>
    <property type="match status" value="1"/>
</dbReference>
<organism evidence="1 2">
    <name type="scientific">Tuber aestivum</name>
    <name type="common">summer truffle</name>
    <dbReference type="NCBI Taxonomy" id="59557"/>
    <lineage>
        <taxon>Eukaryota</taxon>
        <taxon>Fungi</taxon>
        <taxon>Dikarya</taxon>
        <taxon>Ascomycota</taxon>
        <taxon>Pezizomycotina</taxon>
        <taxon>Pezizomycetes</taxon>
        <taxon>Pezizales</taxon>
        <taxon>Tuberaceae</taxon>
        <taxon>Tuber</taxon>
    </lineage>
</organism>